<evidence type="ECO:0000256" key="3">
    <source>
        <dbReference type="PROSITE-ProRule" id="PRU00221"/>
    </source>
</evidence>
<evidence type="ECO:0000256" key="2">
    <source>
        <dbReference type="ARBA" id="ARBA00022737"/>
    </source>
</evidence>
<gene>
    <name evidence="4" type="ORF">RFULGI_LOCUS7997</name>
</gene>
<dbReference type="SMART" id="SM00320">
    <property type="entry name" value="WD40"/>
    <property type="match status" value="2"/>
</dbReference>
<organism evidence="4 5">
    <name type="scientific">Racocetra fulgida</name>
    <dbReference type="NCBI Taxonomy" id="60492"/>
    <lineage>
        <taxon>Eukaryota</taxon>
        <taxon>Fungi</taxon>
        <taxon>Fungi incertae sedis</taxon>
        <taxon>Mucoromycota</taxon>
        <taxon>Glomeromycotina</taxon>
        <taxon>Glomeromycetes</taxon>
        <taxon>Diversisporales</taxon>
        <taxon>Gigasporaceae</taxon>
        <taxon>Racocetra</taxon>
    </lineage>
</organism>
<dbReference type="OrthoDB" id="1065058at2759"/>
<feature type="repeat" description="WD" evidence="3">
    <location>
        <begin position="90"/>
        <end position="129"/>
    </location>
</feature>
<evidence type="ECO:0000313" key="5">
    <source>
        <dbReference type="Proteomes" id="UP000789396"/>
    </source>
</evidence>
<sequence>KFKASKTTVTSPLDLLPDEIWLRIFIELPVSTLCRYSISLDETIWQHHSAEFFEPGPLPPRTKSSANSWEKFYRIQRNWNRGTATKVSSFKAHNNNVTALKLRGNILVTGSSEYCLKVWNIKTGKLDLTIDFGADISCVDFLEDMDVAGVRLLGRNTLLSVSTNGTIDVFDIAMNELLHQYTLPSTSISTCAFDYQGEGRDLLCIAPSGSIFHLRWTAMYCNSKPSQCSEIEEDKKYRYIFSQDPEVHYKNEKISYRTLCAGMDAKYNHGVIGSLVSYPPRSHLLVYNSLKGLSSKDGICGPNSLNAENGTLDSTPDTDSPVFNILGIDDERVVAGCCD</sequence>
<dbReference type="InterPro" id="IPR036322">
    <property type="entry name" value="WD40_repeat_dom_sf"/>
</dbReference>
<evidence type="ECO:0000313" key="4">
    <source>
        <dbReference type="EMBL" id="CAG8638774.1"/>
    </source>
</evidence>
<dbReference type="AlphaFoldDB" id="A0A9N9DEV2"/>
<proteinExistence type="predicted"/>
<dbReference type="PANTHER" id="PTHR44019:SF8">
    <property type="entry name" value="POC1 CENTRIOLAR PROTEIN HOMOLOG"/>
    <property type="match status" value="1"/>
</dbReference>
<dbReference type="SUPFAM" id="SSF81383">
    <property type="entry name" value="F-box domain"/>
    <property type="match status" value="1"/>
</dbReference>
<dbReference type="Gene3D" id="2.130.10.10">
    <property type="entry name" value="YVTN repeat-like/Quinoprotein amine dehydrogenase"/>
    <property type="match status" value="1"/>
</dbReference>
<dbReference type="InterPro" id="IPR001680">
    <property type="entry name" value="WD40_rpt"/>
</dbReference>
<keyword evidence="1 3" id="KW-0853">WD repeat</keyword>
<dbReference type="PROSITE" id="PS50294">
    <property type="entry name" value="WD_REPEATS_REGION"/>
    <property type="match status" value="1"/>
</dbReference>
<feature type="non-terminal residue" evidence="4">
    <location>
        <position position="1"/>
    </location>
</feature>
<comment type="caution">
    <text evidence="4">The sequence shown here is derived from an EMBL/GenBank/DDBJ whole genome shotgun (WGS) entry which is preliminary data.</text>
</comment>
<evidence type="ECO:0000256" key="1">
    <source>
        <dbReference type="ARBA" id="ARBA00022574"/>
    </source>
</evidence>
<keyword evidence="2" id="KW-0677">Repeat</keyword>
<protein>
    <submittedName>
        <fullName evidence="4">16936_t:CDS:1</fullName>
    </submittedName>
</protein>
<reference evidence="4" key="1">
    <citation type="submission" date="2021-06" db="EMBL/GenBank/DDBJ databases">
        <authorList>
            <person name="Kallberg Y."/>
            <person name="Tangrot J."/>
            <person name="Rosling A."/>
        </authorList>
    </citation>
    <scope>NUCLEOTIDE SEQUENCE</scope>
    <source>
        <strain evidence="4">IN212</strain>
    </source>
</reference>
<dbReference type="PROSITE" id="PS50082">
    <property type="entry name" value="WD_REPEATS_2"/>
    <property type="match status" value="1"/>
</dbReference>
<dbReference type="PANTHER" id="PTHR44019">
    <property type="entry name" value="WD REPEAT-CONTAINING PROTEIN 55"/>
    <property type="match status" value="1"/>
</dbReference>
<accession>A0A9N9DEV2</accession>
<dbReference type="SUPFAM" id="SSF50978">
    <property type="entry name" value="WD40 repeat-like"/>
    <property type="match status" value="1"/>
</dbReference>
<dbReference type="EMBL" id="CAJVPZ010012338">
    <property type="protein sequence ID" value="CAG8638774.1"/>
    <property type="molecule type" value="Genomic_DNA"/>
</dbReference>
<keyword evidence="5" id="KW-1185">Reference proteome</keyword>
<dbReference type="Proteomes" id="UP000789396">
    <property type="component" value="Unassembled WGS sequence"/>
</dbReference>
<name>A0A9N9DEV2_9GLOM</name>
<dbReference type="InterPro" id="IPR015943">
    <property type="entry name" value="WD40/YVTN_repeat-like_dom_sf"/>
</dbReference>
<dbReference type="InterPro" id="IPR036047">
    <property type="entry name" value="F-box-like_dom_sf"/>
</dbReference>
<dbReference type="InterPro" id="IPR050505">
    <property type="entry name" value="WDR55/POC1"/>
</dbReference>